<dbReference type="RefSeq" id="WP_171415209.1">
    <property type="nucleotide sequence ID" value="NZ_JABFOR010000004.1"/>
</dbReference>
<dbReference type="Pfam" id="PF13289">
    <property type="entry name" value="SIR2_2"/>
    <property type="match status" value="1"/>
</dbReference>
<comment type="caution">
    <text evidence="1">The sequence shown here is derived from an EMBL/GenBank/DDBJ whole genome shotgun (WGS) entry which is preliminary data.</text>
</comment>
<evidence type="ECO:0000313" key="1">
    <source>
        <dbReference type="EMBL" id="NOJ69854.1"/>
    </source>
</evidence>
<sequence length="287" mass="32601">MTVNFPRNLIEEIAYRRCVIFIGSGISATAKSDDGRSPKTWGAFLDGVKPLIRPHTYPETIGFINKMLDQKNYLLALQAIYDNCDPGVYSAYLQDIFSRPDYKASNIHQLIKEMDAKVVITTNFDKIYDNICNSHGYTVAKYTETGKILSNLKSTTNLIIKAHGSIDDPDTLVFTQKQYFNAKKKHPQFYNLLQAIFMTNTVLFIGYSLNDPDINLILETISANSSAISCPHYVLTVQGVENELKKFWHDCYNISCLEYGPGYEQLEENIAELTDQVISYRADKKMP</sequence>
<protein>
    <submittedName>
        <fullName evidence="1">SIR2 family protein</fullName>
    </submittedName>
</protein>
<dbReference type="InterPro" id="IPR029035">
    <property type="entry name" value="DHS-like_NAD/FAD-binding_dom"/>
</dbReference>
<dbReference type="Proteomes" id="UP000552038">
    <property type="component" value="Unassembled WGS sequence"/>
</dbReference>
<dbReference type="SUPFAM" id="SSF52467">
    <property type="entry name" value="DHS-like NAD/FAD-binding domain"/>
    <property type="match status" value="1"/>
</dbReference>
<dbReference type="AlphaFoldDB" id="A0AAP6ZWD5"/>
<reference evidence="1 2" key="1">
    <citation type="submission" date="2020-05" db="EMBL/GenBank/DDBJ databases">
        <title>Whole genome sequencing and identification of novel metabolites from Paenibacillus alvei strain JR949.</title>
        <authorList>
            <person name="Rajendhran J."/>
            <person name="Sree Pranav P."/>
            <person name="Mahalakshmi B."/>
            <person name="Karthikeyan R."/>
        </authorList>
    </citation>
    <scope>NUCLEOTIDE SEQUENCE [LARGE SCALE GENOMIC DNA]</scope>
    <source>
        <strain evidence="1 2">JR949</strain>
    </source>
</reference>
<accession>A0AAP6ZWD5</accession>
<evidence type="ECO:0000313" key="2">
    <source>
        <dbReference type="Proteomes" id="UP000552038"/>
    </source>
</evidence>
<dbReference type="EMBL" id="JABFOR010000004">
    <property type="protein sequence ID" value="NOJ69854.1"/>
    <property type="molecule type" value="Genomic_DNA"/>
</dbReference>
<name>A0AAP6ZWD5_PAEAL</name>
<gene>
    <name evidence="1" type="ORF">HMI46_04725</name>
</gene>
<dbReference type="Gene3D" id="3.40.50.1220">
    <property type="entry name" value="TPP-binding domain"/>
    <property type="match status" value="1"/>
</dbReference>
<organism evidence="1 2">
    <name type="scientific">Paenibacillus alvei</name>
    <name type="common">Bacillus alvei</name>
    <dbReference type="NCBI Taxonomy" id="44250"/>
    <lineage>
        <taxon>Bacteria</taxon>
        <taxon>Bacillati</taxon>
        <taxon>Bacillota</taxon>
        <taxon>Bacilli</taxon>
        <taxon>Bacillales</taxon>
        <taxon>Paenibacillaceae</taxon>
        <taxon>Paenibacillus</taxon>
    </lineage>
</organism>
<proteinExistence type="predicted"/>